<feature type="transmembrane region" description="Helical" evidence="8">
    <location>
        <begin position="320"/>
        <end position="344"/>
    </location>
</feature>
<protein>
    <submittedName>
        <fullName evidence="9">YeeE/YedE family protein</fullName>
    </submittedName>
</protein>
<keyword evidence="2" id="KW-0813">Transport</keyword>
<evidence type="ECO:0000256" key="6">
    <source>
        <dbReference type="ARBA" id="ARBA00022989"/>
    </source>
</evidence>
<dbReference type="Proteomes" id="UP000887226">
    <property type="component" value="Unassembled WGS sequence"/>
</dbReference>
<feature type="transmembrane region" description="Helical" evidence="8">
    <location>
        <begin position="289"/>
        <end position="308"/>
    </location>
</feature>
<proteinExistence type="predicted"/>
<dbReference type="AlphaFoldDB" id="A0A9P8CBR1"/>
<keyword evidence="7 8" id="KW-0472">Membrane</keyword>
<evidence type="ECO:0000256" key="4">
    <source>
        <dbReference type="ARBA" id="ARBA00022519"/>
    </source>
</evidence>
<feature type="transmembrane region" description="Helical" evidence="8">
    <location>
        <begin position="262"/>
        <end position="283"/>
    </location>
</feature>
<feature type="transmembrane region" description="Helical" evidence="8">
    <location>
        <begin position="179"/>
        <end position="198"/>
    </location>
</feature>
<gene>
    <name evidence="9" type="ORF">BJ878DRAFT_245873</name>
</gene>
<keyword evidence="10" id="KW-1185">Reference proteome</keyword>
<evidence type="ECO:0000313" key="10">
    <source>
        <dbReference type="Proteomes" id="UP000887226"/>
    </source>
</evidence>
<dbReference type="PANTHER" id="PTHR30574:SF1">
    <property type="entry name" value="SULPHUR TRANSPORT DOMAIN-CONTAINING PROTEIN"/>
    <property type="match status" value="1"/>
</dbReference>
<dbReference type="EMBL" id="MU254259">
    <property type="protein sequence ID" value="KAG9241169.1"/>
    <property type="molecule type" value="Genomic_DNA"/>
</dbReference>
<feature type="transmembrane region" description="Helical" evidence="8">
    <location>
        <begin position="79"/>
        <end position="103"/>
    </location>
</feature>
<evidence type="ECO:0000313" key="9">
    <source>
        <dbReference type="EMBL" id="KAG9241169.1"/>
    </source>
</evidence>
<evidence type="ECO:0000256" key="8">
    <source>
        <dbReference type="SAM" id="Phobius"/>
    </source>
</evidence>
<dbReference type="Pfam" id="PF04143">
    <property type="entry name" value="Sulf_transp"/>
    <property type="match status" value="1"/>
</dbReference>
<reference evidence="9" key="1">
    <citation type="journal article" date="2021" name="IMA Fungus">
        <title>Genomic characterization of three marine fungi, including Emericellopsis atlantica sp. nov. with signatures of a generalist lifestyle and marine biomass degradation.</title>
        <authorList>
            <person name="Hagestad O.C."/>
            <person name="Hou L."/>
            <person name="Andersen J.H."/>
            <person name="Hansen E.H."/>
            <person name="Altermark B."/>
            <person name="Li C."/>
            <person name="Kuhnert E."/>
            <person name="Cox R.J."/>
            <person name="Crous P.W."/>
            <person name="Spatafora J.W."/>
            <person name="Lail K."/>
            <person name="Amirebrahimi M."/>
            <person name="Lipzen A."/>
            <person name="Pangilinan J."/>
            <person name="Andreopoulos W."/>
            <person name="Hayes R.D."/>
            <person name="Ng V."/>
            <person name="Grigoriev I.V."/>
            <person name="Jackson S.A."/>
            <person name="Sutton T.D.S."/>
            <person name="Dobson A.D.W."/>
            <person name="Rama T."/>
        </authorList>
    </citation>
    <scope>NUCLEOTIDE SEQUENCE</scope>
    <source>
        <strain evidence="9">TRa3180A</strain>
    </source>
</reference>
<evidence type="ECO:0000256" key="3">
    <source>
        <dbReference type="ARBA" id="ARBA00022475"/>
    </source>
</evidence>
<evidence type="ECO:0000256" key="1">
    <source>
        <dbReference type="ARBA" id="ARBA00004429"/>
    </source>
</evidence>
<feature type="transmembrane region" description="Helical" evidence="8">
    <location>
        <begin position="204"/>
        <end position="224"/>
    </location>
</feature>
<feature type="transmembrane region" description="Helical" evidence="8">
    <location>
        <begin position="115"/>
        <end position="135"/>
    </location>
</feature>
<name>A0A9P8CBR1_9HELO</name>
<comment type="caution">
    <text evidence="9">The sequence shown here is derived from an EMBL/GenBank/DDBJ whole genome shotgun (WGS) entry which is preliminary data.</text>
</comment>
<keyword evidence="3" id="KW-1003">Cell membrane</keyword>
<keyword evidence="6 8" id="KW-1133">Transmembrane helix</keyword>
<evidence type="ECO:0000256" key="5">
    <source>
        <dbReference type="ARBA" id="ARBA00022692"/>
    </source>
</evidence>
<organism evidence="9 10">
    <name type="scientific">Calycina marina</name>
    <dbReference type="NCBI Taxonomy" id="1763456"/>
    <lineage>
        <taxon>Eukaryota</taxon>
        <taxon>Fungi</taxon>
        <taxon>Dikarya</taxon>
        <taxon>Ascomycota</taxon>
        <taxon>Pezizomycotina</taxon>
        <taxon>Leotiomycetes</taxon>
        <taxon>Helotiales</taxon>
        <taxon>Pezizellaceae</taxon>
        <taxon>Calycina</taxon>
    </lineage>
</organism>
<accession>A0A9P8CBR1</accession>
<comment type="subcellular location">
    <subcellularLocation>
        <location evidence="1">Cell inner membrane</location>
        <topology evidence="1">Multi-pass membrane protein</topology>
    </subcellularLocation>
</comment>
<dbReference type="PANTHER" id="PTHR30574">
    <property type="entry name" value="INNER MEMBRANE PROTEIN YEDE"/>
    <property type="match status" value="1"/>
</dbReference>
<evidence type="ECO:0000256" key="7">
    <source>
        <dbReference type="ARBA" id="ARBA00023136"/>
    </source>
</evidence>
<keyword evidence="5 8" id="KW-0812">Transmembrane</keyword>
<sequence length="346" mass="35491">MSALATDIVTGAIFGSALTAAGVYQPSVIFSQMQLRSYHMLQVFLGASATSALLVHIASRTNHCPVQTRSPSSLGRVPYIGNIIGGLMIGIGMATTGACPGTVIVQSALGVSSGPYVACGGVLGGITSVKLLPILKRTFPDRAITSNKATENGKNEVKKFVPTQAHTVHEKYGYSINTVLFVYEVLCLGMIATTTIFAPSTSAYFSPMLGGLFIGGAQACSIVLSRKTLGVSTGYEQIGQAFWSVASPSTGNGPLSYNSIRFALGVFLGARALATYIPALVSAEAAVSVPRITAVVGGAVMVFGARLAGGCTSGHGISGMATMSLASFYTVAAMFTGGISYSLLPS</sequence>
<dbReference type="InterPro" id="IPR007272">
    <property type="entry name" value="Sulf_transp_TsuA/YedE"/>
</dbReference>
<dbReference type="GO" id="GO:0005886">
    <property type="term" value="C:plasma membrane"/>
    <property type="evidence" value="ECO:0007669"/>
    <property type="project" value="UniProtKB-SubCell"/>
</dbReference>
<dbReference type="OrthoDB" id="10254418at2759"/>
<feature type="transmembrane region" description="Helical" evidence="8">
    <location>
        <begin position="37"/>
        <end position="58"/>
    </location>
</feature>
<keyword evidence="4" id="KW-0997">Cell inner membrane</keyword>
<evidence type="ECO:0000256" key="2">
    <source>
        <dbReference type="ARBA" id="ARBA00022448"/>
    </source>
</evidence>